<dbReference type="PROSITE" id="PS50850">
    <property type="entry name" value="MFS"/>
    <property type="match status" value="1"/>
</dbReference>
<evidence type="ECO:0000256" key="4">
    <source>
        <dbReference type="ARBA" id="ARBA00022692"/>
    </source>
</evidence>
<proteinExistence type="predicted"/>
<dbReference type="EMBL" id="QWIU01000002">
    <property type="protein sequence ID" value="RNA63622.1"/>
    <property type="molecule type" value="Genomic_DNA"/>
</dbReference>
<comment type="subcellular location">
    <subcellularLocation>
        <location evidence="1">Cell membrane</location>
        <topology evidence="1">Multi-pass membrane protein</topology>
    </subcellularLocation>
</comment>
<keyword evidence="2" id="KW-0813">Transport</keyword>
<evidence type="ECO:0000256" key="5">
    <source>
        <dbReference type="ARBA" id="ARBA00022989"/>
    </source>
</evidence>
<keyword evidence="4 7" id="KW-0812">Transmembrane</keyword>
<accession>A0A3M7TJ77</accession>
<dbReference type="InterPro" id="IPR036259">
    <property type="entry name" value="MFS_trans_sf"/>
</dbReference>
<dbReference type="SUPFAM" id="SSF103473">
    <property type="entry name" value="MFS general substrate transporter"/>
    <property type="match status" value="1"/>
</dbReference>
<evidence type="ECO:0000313" key="10">
    <source>
        <dbReference type="Proteomes" id="UP000278775"/>
    </source>
</evidence>
<feature type="domain" description="Major facilitator superfamily (MFS) profile" evidence="8">
    <location>
        <begin position="18"/>
        <end position="396"/>
    </location>
</feature>
<organism evidence="9 10">
    <name type="scientific">Chryseobacterium nematophagum</name>
    <dbReference type="NCBI Taxonomy" id="2305228"/>
    <lineage>
        <taxon>Bacteria</taxon>
        <taxon>Pseudomonadati</taxon>
        <taxon>Bacteroidota</taxon>
        <taxon>Flavobacteriia</taxon>
        <taxon>Flavobacteriales</taxon>
        <taxon>Weeksellaceae</taxon>
        <taxon>Chryseobacterium group</taxon>
        <taxon>Chryseobacterium</taxon>
    </lineage>
</organism>
<dbReference type="Proteomes" id="UP000278775">
    <property type="component" value="Unassembled WGS sequence"/>
</dbReference>
<dbReference type="InterPro" id="IPR020846">
    <property type="entry name" value="MFS_dom"/>
</dbReference>
<evidence type="ECO:0000313" key="9">
    <source>
        <dbReference type="EMBL" id="RNA63622.1"/>
    </source>
</evidence>
<feature type="transmembrane region" description="Helical" evidence="7">
    <location>
        <begin position="339"/>
        <end position="360"/>
    </location>
</feature>
<feature type="transmembrane region" description="Helical" evidence="7">
    <location>
        <begin position="144"/>
        <end position="165"/>
    </location>
</feature>
<feature type="transmembrane region" description="Helical" evidence="7">
    <location>
        <begin position="54"/>
        <end position="73"/>
    </location>
</feature>
<feature type="transmembrane region" description="Helical" evidence="7">
    <location>
        <begin position="20"/>
        <end position="42"/>
    </location>
</feature>
<dbReference type="GO" id="GO:0005886">
    <property type="term" value="C:plasma membrane"/>
    <property type="evidence" value="ECO:0007669"/>
    <property type="project" value="UniProtKB-SubCell"/>
</dbReference>
<protein>
    <submittedName>
        <fullName evidence="9">MFS transporter</fullName>
    </submittedName>
</protein>
<feature type="transmembrane region" description="Helical" evidence="7">
    <location>
        <begin position="80"/>
        <end position="99"/>
    </location>
</feature>
<name>A0A3M7TJ77_9FLAO</name>
<feature type="transmembrane region" description="Helical" evidence="7">
    <location>
        <begin position="171"/>
        <end position="191"/>
    </location>
</feature>
<keyword evidence="6 7" id="KW-0472">Membrane</keyword>
<dbReference type="OrthoDB" id="5379144at2"/>
<evidence type="ECO:0000256" key="6">
    <source>
        <dbReference type="ARBA" id="ARBA00023136"/>
    </source>
</evidence>
<gene>
    <name evidence="9" type="ORF">D1631_17735</name>
</gene>
<evidence type="ECO:0000256" key="7">
    <source>
        <dbReference type="SAM" id="Phobius"/>
    </source>
</evidence>
<evidence type="ECO:0000256" key="2">
    <source>
        <dbReference type="ARBA" id="ARBA00022448"/>
    </source>
</evidence>
<evidence type="ECO:0000256" key="1">
    <source>
        <dbReference type="ARBA" id="ARBA00004651"/>
    </source>
</evidence>
<dbReference type="RefSeq" id="WP_122637560.1">
    <property type="nucleotide sequence ID" value="NZ_QWIU01000002.1"/>
</dbReference>
<dbReference type="GO" id="GO:0022857">
    <property type="term" value="F:transmembrane transporter activity"/>
    <property type="evidence" value="ECO:0007669"/>
    <property type="project" value="InterPro"/>
</dbReference>
<sequence>MNRLFNFFINPYKGLAKESWMLSVIMLVYRSGSMVLPFLGVYLTEKLGFSLKEVGTLLSCYGLGAILGSYLGGKMVDKMGYFKVQIISLFLCIPGLLLIPEIKNFHLLSIILFLQSTFSEIFLPANSVAITKYSSLENRARAFSLNRLALNLGFFIGPFLGGILSSVFYNLIFYVNAIAAFISGSILYLFFKDKIKITSKNNDTISQNNHSPYKDKYFLIFIFFCIMYAVCLMQLFSTLPLFYKNIGLSKIEIGMIFGYCGLLLFMIEMPLVQWLTKVLNIIHIVIVGLFLLFIGYFILVFFSDIYLIIISITCISISNVLVIPFLSTITSIRAEGKNIGSYMGLLGAIFSTALFITPFLGTSLAQHYGFRILWLVVCILIIISITGIYFTYTKKISNSI</sequence>
<dbReference type="Gene3D" id="1.20.1250.20">
    <property type="entry name" value="MFS general substrate transporter like domains"/>
    <property type="match status" value="1"/>
</dbReference>
<feature type="transmembrane region" description="Helical" evidence="7">
    <location>
        <begin position="105"/>
        <end position="123"/>
    </location>
</feature>
<feature type="transmembrane region" description="Helical" evidence="7">
    <location>
        <begin position="248"/>
        <end position="266"/>
    </location>
</feature>
<reference evidence="9 10" key="1">
    <citation type="submission" date="2018-08" db="EMBL/GenBank/DDBJ databases">
        <title>Chryseobacterium nematophagum: a novel matrix digesting pathogen of nematodes.</title>
        <authorList>
            <person name="Page A."/>
            <person name="Roberts M."/>
            <person name="Felix M.-A."/>
            <person name="Weir W."/>
        </authorList>
    </citation>
    <scope>NUCLEOTIDE SEQUENCE [LARGE SCALE GENOMIC DNA]</scope>
    <source>
        <strain evidence="9 10">JUb129</strain>
    </source>
</reference>
<feature type="transmembrane region" description="Helical" evidence="7">
    <location>
        <begin position="372"/>
        <end position="392"/>
    </location>
</feature>
<keyword evidence="5 7" id="KW-1133">Transmembrane helix</keyword>
<feature type="transmembrane region" description="Helical" evidence="7">
    <location>
        <begin position="278"/>
        <end position="299"/>
    </location>
</feature>
<comment type="caution">
    <text evidence="9">The sequence shown here is derived from an EMBL/GenBank/DDBJ whole genome shotgun (WGS) entry which is preliminary data.</text>
</comment>
<feature type="transmembrane region" description="Helical" evidence="7">
    <location>
        <begin position="217"/>
        <end position="236"/>
    </location>
</feature>
<keyword evidence="3" id="KW-1003">Cell membrane</keyword>
<evidence type="ECO:0000259" key="8">
    <source>
        <dbReference type="PROSITE" id="PS50850"/>
    </source>
</evidence>
<dbReference type="InterPro" id="IPR050171">
    <property type="entry name" value="MFS_Transporters"/>
</dbReference>
<dbReference type="PANTHER" id="PTHR23517">
    <property type="entry name" value="RESISTANCE PROTEIN MDTM, PUTATIVE-RELATED-RELATED"/>
    <property type="match status" value="1"/>
</dbReference>
<evidence type="ECO:0000256" key="3">
    <source>
        <dbReference type="ARBA" id="ARBA00022475"/>
    </source>
</evidence>
<dbReference type="InterPro" id="IPR011701">
    <property type="entry name" value="MFS"/>
</dbReference>
<dbReference type="Pfam" id="PF07690">
    <property type="entry name" value="MFS_1"/>
    <property type="match status" value="1"/>
</dbReference>
<dbReference type="AlphaFoldDB" id="A0A3M7TJ77"/>
<feature type="transmembrane region" description="Helical" evidence="7">
    <location>
        <begin position="305"/>
        <end position="327"/>
    </location>
</feature>